<name>A0A1G9H9F5_9ACTN</name>
<sequence>MQKNDVALTVDGATKAIAVREDTVGEVLELEGIELAEHDVVLPGVESEVTDDMEITVLVARPFEVTVDGQTREVWTTGKTVQEALGFLDLDHADSKLSTSRSAAIGRDGLSVDIITAKDVTLVAGGKEMAVRFAGTVADLLVEAHIKPDADDIVTPAPDTLLADGMEIKYVDVEVTTPSVEKAIPFGKKSVESSKLAKGKSEVTTKGVEGLKRETYRNVYHDGQLQSSIKQSEEVLKDPVTQVTTVGTYVAPKPEPTRTSSSSSSSAPAPSSSGSRTGTKYDWMRAAGIPESQWTYVDYIVSRESGWNPSARNPSSGACGLAQVYPCSKIGSSWDDPVASLKWQYNYVSSRYGGYQGAYNFWSRNHWY</sequence>
<reference evidence="4 5" key="1">
    <citation type="submission" date="2016-10" db="EMBL/GenBank/DDBJ databases">
        <authorList>
            <person name="de Groot N.N."/>
        </authorList>
    </citation>
    <scope>NUCLEOTIDE SEQUENCE [LARGE SCALE GENOMIC DNA]</scope>
    <source>
        <strain evidence="4 5">CGMCC 1.9159</strain>
    </source>
</reference>
<evidence type="ECO:0000313" key="4">
    <source>
        <dbReference type="EMBL" id="SDL09495.1"/>
    </source>
</evidence>
<dbReference type="Gene3D" id="1.10.530.10">
    <property type="match status" value="1"/>
</dbReference>
<keyword evidence="5" id="KW-1185">Reference proteome</keyword>
<gene>
    <name evidence="4" type="ORF">SAMN04488242_0161</name>
</gene>
<dbReference type="AlphaFoldDB" id="A0A1G9H9F5"/>
<dbReference type="InterPro" id="IPR011098">
    <property type="entry name" value="G5_dom"/>
</dbReference>
<keyword evidence="1" id="KW-0732">Signal</keyword>
<protein>
    <submittedName>
        <fullName evidence="4">Uncharacterized conserved protein YabE, contains G5 and tandem DUF348 domains</fullName>
    </submittedName>
</protein>
<accession>A0A1G9H9F5</accession>
<dbReference type="RefSeq" id="WP_176761602.1">
    <property type="nucleotide sequence ID" value="NZ_FNGP01000001.1"/>
</dbReference>
<dbReference type="InterPro" id="IPR023346">
    <property type="entry name" value="Lysozyme-like_dom_sf"/>
</dbReference>
<dbReference type="EMBL" id="FNGP01000001">
    <property type="protein sequence ID" value="SDL09495.1"/>
    <property type="molecule type" value="Genomic_DNA"/>
</dbReference>
<dbReference type="Proteomes" id="UP000199475">
    <property type="component" value="Unassembled WGS sequence"/>
</dbReference>
<evidence type="ECO:0000256" key="2">
    <source>
        <dbReference type="SAM" id="MobiDB-lite"/>
    </source>
</evidence>
<organism evidence="4 5">
    <name type="scientific">Tessaracoccus oleiagri</name>
    <dbReference type="NCBI Taxonomy" id="686624"/>
    <lineage>
        <taxon>Bacteria</taxon>
        <taxon>Bacillati</taxon>
        <taxon>Actinomycetota</taxon>
        <taxon>Actinomycetes</taxon>
        <taxon>Propionibacteriales</taxon>
        <taxon>Propionibacteriaceae</taxon>
        <taxon>Tessaracoccus</taxon>
    </lineage>
</organism>
<proteinExistence type="predicted"/>
<feature type="region of interest" description="Disordered" evidence="2">
    <location>
        <begin position="246"/>
        <end position="279"/>
    </location>
</feature>
<dbReference type="Pfam" id="PF07501">
    <property type="entry name" value="G5"/>
    <property type="match status" value="1"/>
</dbReference>
<dbReference type="InterPro" id="IPR007137">
    <property type="entry name" value="DUF348"/>
</dbReference>
<evidence type="ECO:0000259" key="3">
    <source>
        <dbReference type="PROSITE" id="PS51109"/>
    </source>
</evidence>
<feature type="domain" description="G5" evidence="3">
    <location>
        <begin position="170"/>
        <end position="250"/>
    </location>
</feature>
<dbReference type="Pfam" id="PF03990">
    <property type="entry name" value="DUF348"/>
    <property type="match status" value="3"/>
</dbReference>
<dbReference type="SMART" id="SM01208">
    <property type="entry name" value="G5"/>
    <property type="match status" value="1"/>
</dbReference>
<dbReference type="SUPFAM" id="SSF53955">
    <property type="entry name" value="Lysozyme-like"/>
    <property type="match status" value="1"/>
</dbReference>
<dbReference type="Pfam" id="PF01464">
    <property type="entry name" value="SLT"/>
    <property type="match status" value="1"/>
</dbReference>
<evidence type="ECO:0000256" key="1">
    <source>
        <dbReference type="ARBA" id="ARBA00022729"/>
    </source>
</evidence>
<dbReference type="STRING" id="686624.SAMN04488242_0161"/>
<feature type="compositionally biased region" description="Low complexity" evidence="2">
    <location>
        <begin position="257"/>
        <end position="278"/>
    </location>
</feature>
<dbReference type="InterPro" id="IPR008258">
    <property type="entry name" value="Transglycosylase_SLT_dom_1"/>
</dbReference>
<dbReference type="Gene3D" id="2.20.230.10">
    <property type="entry name" value="Resuscitation-promoting factor rpfb"/>
    <property type="match status" value="1"/>
</dbReference>
<dbReference type="PROSITE" id="PS51109">
    <property type="entry name" value="G5"/>
    <property type="match status" value="1"/>
</dbReference>
<evidence type="ECO:0000313" key="5">
    <source>
        <dbReference type="Proteomes" id="UP000199475"/>
    </source>
</evidence>